<comment type="cofactor">
    <cofactor evidence="2">
        <name>[4Fe-4S] cluster</name>
        <dbReference type="ChEBI" id="CHEBI:49883"/>
    </cofactor>
</comment>
<keyword evidence="5" id="KW-0288">FMN</keyword>
<dbReference type="InterPro" id="IPR036188">
    <property type="entry name" value="FAD/NAD-bd_sf"/>
</dbReference>
<organism evidence="12">
    <name type="scientific">marine sediment metagenome</name>
    <dbReference type="NCBI Taxonomy" id="412755"/>
    <lineage>
        <taxon>unclassified sequences</taxon>
        <taxon>metagenomes</taxon>
        <taxon>ecological metagenomes</taxon>
    </lineage>
</organism>
<dbReference type="PRINTS" id="PR00368">
    <property type="entry name" value="FADPNR"/>
</dbReference>
<evidence type="ECO:0000313" key="12">
    <source>
        <dbReference type="EMBL" id="KKN87767.1"/>
    </source>
</evidence>
<evidence type="ECO:0000256" key="7">
    <source>
        <dbReference type="ARBA" id="ARBA00023002"/>
    </source>
</evidence>
<keyword evidence="8" id="KW-0408">Iron</keyword>
<evidence type="ECO:0000256" key="6">
    <source>
        <dbReference type="ARBA" id="ARBA00022723"/>
    </source>
</evidence>
<comment type="similarity">
    <text evidence="3">In the N-terminal section; belongs to the NADH:flavin oxidoreductase/NADH oxidase family.</text>
</comment>
<dbReference type="InterPro" id="IPR013785">
    <property type="entry name" value="Aldolase_TIM"/>
</dbReference>
<dbReference type="PANTHER" id="PTHR42917">
    <property type="entry name" value="2,4-DIENOYL-COA REDUCTASE"/>
    <property type="match status" value="1"/>
</dbReference>
<dbReference type="InterPro" id="IPR051793">
    <property type="entry name" value="NADH:flavin_oxidoreductase"/>
</dbReference>
<keyword evidence="7" id="KW-0560">Oxidoreductase</keyword>
<protein>
    <recommendedName>
        <fullName evidence="13">NADH:flavin oxidoreductase/NADH oxidase N-terminal domain-containing protein</fullName>
    </recommendedName>
</protein>
<dbReference type="GO" id="GO:0046872">
    <property type="term" value="F:metal ion binding"/>
    <property type="evidence" value="ECO:0007669"/>
    <property type="project" value="UniProtKB-KW"/>
</dbReference>
<dbReference type="Pfam" id="PF07992">
    <property type="entry name" value="Pyr_redox_2"/>
    <property type="match status" value="1"/>
</dbReference>
<keyword evidence="9" id="KW-0411">Iron-sulfur</keyword>
<reference evidence="12" key="1">
    <citation type="journal article" date="2015" name="Nature">
        <title>Complex archaea that bridge the gap between prokaryotes and eukaryotes.</title>
        <authorList>
            <person name="Spang A."/>
            <person name="Saw J.H."/>
            <person name="Jorgensen S.L."/>
            <person name="Zaremba-Niedzwiedzka K."/>
            <person name="Martijn J."/>
            <person name="Lind A.E."/>
            <person name="van Eijk R."/>
            <person name="Schleper C."/>
            <person name="Guy L."/>
            <person name="Ettema T.J."/>
        </authorList>
    </citation>
    <scope>NUCLEOTIDE SEQUENCE</scope>
</reference>
<dbReference type="GO" id="GO:0016491">
    <property type="term" value="F:oxidoreductase activity"/>
    <property type="evidence" value="ECO:0007669"/>
    <property type="project" value="UniProtKB-KW"/>
</dbReference>
<dbReference type="CDD" id="cd02930">
    <property type="entry name" value="DCR_FMN"/>
    <property type="match status" value="1"/>
</dbReference>
<dbReference type="Gene3D" id="3.20.20.70">
    <property type="entry name" value="Aldolase class I"/>
    <property type="match status" value="1"/>
</dbReference>
<feature type="domain" description="FAD/NAD(P)-binding" evidence="11">
    <location>
        <begin position="384"/>
        <end position="645"/>
    </location>
</feature>
<evidence type="ECO:0000256" key="9">
    <source>
        <dbReference type="ARBA" id="ARBA00023014"/>
    </source>
</evidence>
<feature type="domain" description="NADH:flavin oxidoreductase/NADH oxidase N-terminal" evidence="10">
    <location>
        <begin position="14"/>
        <end position="339"/>
    </location>
</feature>
<gene>
    <name evidence="12" type="ORF">LCGC14_0254590</name>
</gene>
<evidence type="ECO:0008006" key="13">
    <source>
        <dbReference type="Google" id="ProtNLM"/>
    </source>
</evidence>
<dbReference type="EMBL" id="LAZR01000134">
    <property type="protein sequence ID" value="KKN87767.1"/>
    <property type="molecule type" value="Genomic_DNA"/>
</dbReference>
<dbReference type="AlphaFoldDB" id="A0A0F9UKB4"/>
<dbReference type="InterPro" id="IPR023753">
    <property type="entry name" value="FAD/NAD-binding_dom"/>
</dbReference>
<accession>A0A0F9UKB4</accession>
<dbReference type="GO" id="GO:0051536">
    <property type="term" value="F:iron-sulfur cluster binding"/>
    <property type="evidence" value="ECO:0007669"/>
    <property type="project" value="UniProtKB-KW"/>
</dbReference>
<dbReference type="Gene3D" id="3.50.50.60">
    <property type="entry name" value="FAD/NAD(P)-binding domain"/>
    <property type="match status" value="1"/>
</dbReference>
<evidence type="ECO:0000259" key="10">
    <source>
        <dbReference type="Pfam" id="PF00724"/>
    </source>
</evidence>
<evidence type="ECO:0000256" key="2">
    <source>
        <dbReference type="ARBA" id="ARBA00001966"/>
    </source>
</evidence>
<dbReference type="PRINTS" id="PR00411">
    <property type="entry name" value="PNDRDTASEI"/>
</dbReference>
<evidence type="ECO:0000256" key="4">
    <source>
        <dbReference type="ARBA" id="ARBA00022630"/>
    </source>
</evidence>
<comment type="caution">
    <text evidence="12">The sequence shown here is derived from an EMBL/GenBank/DDBJ whole genome shotgun (WGS) entry which is preliminary data.</text>
</comment>
<dbReference type="SUPFAM" id="SSF51905">
    <property type="entry name" value="FAD/NAD(P)-binding domain"/>
    <property type="match status" value="1"/>
</dbReference>
<comment type="cofactor">
    <cofactor evidence="1">
        <name>FMN</name>
        <dbReference type="ChEBI" id="CHEBI:58210"/>
    </cofactor>
</comment>
<dbReference type="Gene3D" id="3.40.50.720">
    <property type="entry name" value="NAD(P)-binding Rossmann-like Domain"/>
    <property type="match status" value="1"/>
</dbReference>
<evidence type="ECO:0000256" key="1">
    <source>
        <dbReference type="ARBA" id="ARBA00001917"/>
    </source>
</evidence>
<keyword evidence="4" id="KW-0285">Flavoprotein</keyword>
<name>A0A0F9UKB4_9ZZZZ</name>
<evidence type="ECO:0000259" key="11">
    <source>
        <dbReference type="Pfam" id="PF07992"/>
    </source>
</evidence>
<evidence type="ECO:0000256" key="3">
    <source>
        <dbReference type="ARBA" id="ARBA00011048"/>
    </source>
</evidence>
<dbReference type="InterPro" id="IPR001155">
    <property type="entry name" value="OxRdtase_FMN_N"/>
</dbReference>
<evidence type="ECO:0000256" key="8">
    <source>
        <dbReference type="ARBA" id="ARBA00023004"/>
    </source>
</evidence>
<dbReference type="SUPFAM" id="SSF51395">
    <property type="entry name" value="FMN-linked oxidoreductases"/>
    <property type="match status" value="1"/>
</dbReference>
<dbReference type="Pfam" id="PF00724">
    <property type="entry name" value="Oxidored_FMN"/>
    <property type="match status" value="1"/>
</dbReference>
<proteinExistence type="inferred from homology"/>
<dbReference type="PANTHER" id="PTHR42917:SF2">
    <property type="entry name" value="2,4-DIENOYL-COA REDUCTASE [(2E)-ENOYL-COA-PRODUCING]"/>
    <property type="match status" value="1"/>
</dbReference>
<keyword evidence="6" id="KW-0479">Metal-binding</keyword>
<dbReference type="GO" id="GO:0010181">
    <property type="term" value="F:FMN binding"/>
    <property type="evidence" value="ECO:0007669"/>
    <property type="project" value="InterPro"/>
</dbReference>
<evidence type="ECO:0000256" key="5">
    <source>
        <dbReference type="ARBA" id="ARBA00022643"/>
    </source>
</evidence>
<sequence>MNQNQKRTSAFDNLLSPLRVGAFELRNRVIMGSMHTRLESGPDPITRQAAFYAERARGEVALVITGGFSPNSEGLLEPGGPRMDDAVETATLRPICDAVHTEGALICAQLLHAGRYAKVENCVAPSPIRSPINKFVPRELTHEDIVRTINNFVTAAANAQAAGFDGVEVMGSEGYLLNEFTVPHTNKRTDDWGGSVENRHRLPVEVVRAVRDHCGPDFMIIYRISAADLIENGAPAEEIALLAQKVEAAGADMLNTGIGWHEARVPTIAYPVPRGAWRQAAANVKRAVSIPVVASNRINTPELAEDIIASGDADLISMARPMLADPHFVRKTRQGRTDEINTCIACNQACLDYIFSERVAGCLVNPRAGRETEFHDNVATVPKKIAVVGGGAAGLASAAEAGRLGHDVTLFEATDTLGGQLNLARAAPGKDEFDETLRYFRAQLHKHGVVVKLGTAASATDLGGFDHVVIATGVTPRFPDVPGIDHPKVATYAQILSGERRAGARVAVMGAGGIGFDVAEFLVTAPAETEQSAVFFSVWGVDGKFTRPGALSGDPLAPVPGTRAVTVLQRKPSKPGKALGVSTGWILRNALRKRGVKMLTGVSYDRIDDTGLHITLDGAPMSVEADTIVLCTGQEPVRALYQALTDQGVVATMIGGAKEASELDALRAIDEGVRLVQTF</sequence>